<dbReference type="EMBL" id="CADCVN010000720">
    <property type="protein sequence ID" value="CAA9499342.1"/>
    <property type="molecule type" value="Genomic_DNA"/>
</dbReference>
<evidence type="ECO:0000256" key="1">
    <source>
        <dbReference type="SAM" id="Phobius"/>
    </source>
</evidence>
<keyword evidence="1" id="KW-0812">Transmembrane</keyword>
<dbReference type="AlphaFoldDB" id="A0A6J4SHN0"/>
<reference evidence="2" key="1">
    <citation type="submission" date="2020-02" db="EMBL/GenBank/DDBJ databases">
        <authorList>
            <person name="Meier V. D."/>
        </authorList>
    </citation>
    <scope>NUCLEOTIDE SEQUENCE</scope>
    <source>
        <strain evidence="2">AVDCRST_MAG96</strain>
    </source>
</reference>
<keyword evidence="1" id="KW-0472">Membrane</keyword>
<proteinExistence type="predicted"/>
<accession>A0A6J4SHN0</accession>
<gene>
    <name evidence="2" type="ORF">AVDCRST_MAG96-1883</name>
</gene>
<protein>
    <submittedName>
        <fullName evidence="2">Uncharacterized protein</fullName>
    </submittedName>
</protein>
<sequence>MIKHSPSTKSCFYIKQLFWFAVSHSINTFFCLMIVEFLAQCKRLDAGRRAILYLLKWSTEIISLLQTGQLIFV</sequence>
<evidence type="ECO:0000313" key="2">
    <source>
        <dbReference type="EMBL" id="CAA9499342.1"/>
    </source>
</evidence>
<keyword evidence="1" id="KW-1133">Transmembrane helix</keyword>
<organism evidence="2">
    <name type="scientific">uncultured Segetibacter sp</name>
    <dbReference type="NCBI Taxonomy" id="481133"/>
    <lineage>
        <taxon>Bacteria</taxon>
        <taxon>Pseudomonadati</taxon>
        <taxon>Bacteroidota</taxon>
        <taxon>Chitinophagia</taxon>
        <taxon>Chitinophagales</taxon>
        <taxon>Chitinophagaceae</taxon>
        <taxon>Segetibacter</taxon>
        <taxon>environmental samples</taxon>
    </lineage>
</organism>
<feature type="transmembrane region" description="Helical" evidence="1">
    <location>
        <begin position="17"/>
        <end position="39"/>
    </location>
</feature>
<name>A0A6J4SHN0_9BACT</name>